<evidence type="ECO:0000313" key="2">
    <source>
        <dbReference type="EMBL" id="EMO40617.1"/>
    </source>
</evidence>
<comment type="caution">
    <text evidence="2">The sequence shown here is derived from an EMBL/GenBank/DDBJ whole genome shotgun (WGS) entry which is preliminary data.</text>
</comment>
<accession>M6U6H0</accession>
<feature type="transmembrane region" description="Helical" evidence="1">
    <location>
        <begin position="79"/>
        <end position="102"/>
    </location>
</feature>
<evidence type="ECO:0008006" key="4">
    <source>
        <dbReference type="Google" id="ProtNLM"/>
    </source>
</evidence>
<sequence>MIRKIIISLLIVLNLNCLTLANMKSANNDGSPDGAYFPYTGTLGNVGIILFGPFMPDYFKSNLVGQGKMDFLSFWLSRFIDLPLCLIADTVLLPGTLPYYIYVKSGRPWSGSWYHRKYEKRVTSFRDQNLPYNALKSIIASHDLEALQRFLKLYDVVALEKKIRYLQEEGLLPYEHSWTYDLYSHKIGIIDYIAALFSTQTTYRKIVPKTFNPEDRIEVVYTLYEEFRKDPILEKRYYDTVWKTCFSSGVLIENPKILKKVLQEFSEKKEISDLFESIAQRYSEKESKQIRDRYFNLDFKIAPQKISDLWNERVELLTEIDKFLQKNPELQKEWRHTAWVSAISSGVIAHHPQTLEKVFREFPTETAKSALNLFLNVDMSKNRQSVDMIVKNLKDADGFPLEQLTEETVINILKYSNLVEKLLQTGWDPNHILKRKEWIYKVGNQKITVKEETSLLILSIQNVFVPAETFQILLKYGAKPNLGVKKYHLGKSEYELLYPMNAAQEGLGYVSEATKRKVLTDWTESPLKEFHVKYPIYPVLQSYVEAKNVQAVEKTLAGIDLISMEKEMLRLRKENLLPIRVPRFRRDEIRKISILENVSSLATAYFKSEGTRECLTGRHSEAFEIQKIFYDVIGKDKDLKRFFLENLGKNGVFRKDPFKEEPVFCGTYDKI</sequence>
<dbReference type="Proteomes" id="UP000012153">
    <property type="component" value="Unassembled WGS sequence"/>
</dbReference>
<dbReference type="EMBL" id="AHOP02000030">
    <property type="protein sequence ID" value="EMO40617.1"/>
    <property type="molecule type" value="Genomic_DNA"/>
</dbReference>
<gene>
    <name evidence="2" type="ORF">LEP1GSC186_4485</name>
</gene>
<keyword evidence="1" id="KW-1133">Transmembrane helix</keyword>
<keyword evidence="1" id="KW-0472">Membrane</keyword>
<evidence type="ECO:0000313" key="3">
    <source>
        <dbReference type="Proteomes" id="UP000012153"/>
    </source>
</evidence>
<name>M6U6H0_9LEPT</name>
<keyword evidence="1" id="KW-0812">Transmembrane</keyword>
<feature type="transmembrane region" description="Helical" evidence="1">
    <location>
        <begin position="37"/>
        <end position="59"/>
    </location>
</feature>
<proteinExistence type="predicted"/>
<evidence type="ECO:0000256" key="1">
    <source>
        <dbReference type="SAM" id="Phobius"/>
    </source>
</evidence>
<protein>
    <recommendedName>
        <fullName evidence="4">YceK/YidQ family lipoprotein</fullName>
    </recommendedName>
</protein>
<dbReference type="RefSeq" id="WP_004438889.1">
    <property type="nucleotide sequence ID" value="NZ_AHOP02000030.1"/>
</dbReference>
<dbReference type="AlphaFoldDB" id="M6U6H0"/>
<reference evidence="2 3" key="1">
    <citation type="submission" date="2013-01" db="EMBL/GenBank/DDBJ databases">
        <authorList>
            <person name="Harkins D.M."/>
            <person name="Durkin A.S."/>
            <person name="Brinkac L.M."/>
            <person name="Haft D.H."/>
            <person name="Selengut J.D."/>
            <person name="Sanka R."/>
            <person name="DePew J."/>
            <person name="Purushe J."/>
            <person name="Matthias M.A."/>
            <person name="Vinetz J.M."/>
            <person name="Sutton G.G."/>
            <person name="Nierman W.C."/>
            <person name="Fouts D.E."/>
        </authorList>
    </citation>
    <scope>NUCLEOTIDE SEQUENCE [LARGE SCALE GENOMIC DNA]</scope>
    <source>
        <strain evidence="2 3">ZUN142</strain>
    </source>
</reference>
<organism evidence="2 3">
    <name type="scientific">Leptospira noguchii serovar Autumnalis str. ZUN142</name>
    <dbReference type="NCBI Taxonomy" id="1085540"/>
    <lineage>
        <taxon>Bacteria</taxon>
        <taxon>Pseudomonadati</taxon>
        <taxon>Spirochaetota</taxon>
        <taxon>Spirochaetia</taxon>
        <taxon>Leptospirales</taxon>
        <taxon>Leptospiraceae</taxon>
        <taxon>Leptospira</taxon>
    </lineage>
</organism>